<dbReference type="InterPro" id="IPR011989">
    <property type="entry name" value="ARM-like"/>
</dbReference>
<dbReference type="AlphaFoldDB" id="G0L7U1"/>
<protein>
    <submittedName>
        <fullName evidence="3">Conserved hypothetical membrane protein</fullName>
    </submittedName>
</protein>
<dbReference type="STRING" id="63186.ZOBELLIA_4153"/>
<sequence>MLKKITYYHLANITAPKIDTEVLWNLSMVFVGLAVVYFISVFVVRNKISATASITKQRKRELSAMISEFLFYDDSDDVTEKSSYISSKLEIRELLKTPFNRKVLVEILLDLRKDVSGDTQTRLFELYQNLELEKDAFEKLQSWRWEVISKGILELTQMQVESAYGFITKFINHKNSTIRKQAEIATVTLKPEGINYFLDTTRYKISEWQQLKLLDVIRNQEGFVPPKFRVWLTSKNKHVVLFALRLIKYYNQNDANASLIELVKHKNQQIQEEAIACIKEFYVVEAIPVLKSVFKKCATDTKIAILGTIAELGSTDDIDFLRMVEQKESNFSVSSKALTAINTISPESVMPTKDIEKTESYKEPVTEVTPTLSVEEIPQTMEVDEIPFQDDAKAGVSPIENQVEGISPTMPAQASEIAEEGVDAPENIQMEESIPTRFPKVSLNGGEEDQTILSIEVIDALTLPYPEKKDASTEIDDEEESLDYDFLPIVVPPTTDINPPIKNTSMSDSKNPKEKLHRMEVQFEEVAFNKPQEEPSETETPQFDISQIDFLPLVVEGDTTEITPDAENNALKKEINEFGFLPIVTDNESEAADDIAAQADEGAQKIESLEGYTLSDFEVNFEHPENLTPFLNETPKQTFPEAEPDPIATESEDVMTWLLTLNELREMEVDYEVVSPKKDEKPFTDLIPEPVYYDAHEAYMMGLLDDLEEMGDHREVPLLRELLAEESESFIKHRIRGLIDQFSYTKNLNRTKAKEEDRAVQLPSFSIFADLFKNIDQESKLVLLGEIVSVGDEKEIDFLDGLLEDPDPKIRKKAQHALKLLIEKVSKKSEFEKPAAPKPVEELPIDLSSLEPIAPTATTKAKPRSHTPPIATETPKLLDFEFELADTEVLDKKYDEKTLNIEVNESEVVSGEGTFFDSIIEFPKKIIGKLHG</sequence>
<feature type="compositionally biased region" description="Polar residues" evidence="1">
    <location>
        <begin position="495"/>
        <end position="509"/>
    </location>
</feature>
<dbReference type="Gene3D" id="1.25.10.10">
    <property type="entry name" value="Leucine-rich Repeat Variant"/>
    <property type="match status" value="1"/>
</dbReference>
<evidence type="ECO:0000256" key="1">
    <source>
        <dbReference type="SAM" id="MobiDB-lite"/>
    </source>
</evidence>
<organism evidence="3 4">
    <name type="scientific">Zobellia galactanivorans (strain DSM 12802 / CCUG 47099 / CIP 106680 / NCIMB 13871 / Dsij)</name>
    <dbReference type="NCBI Taxonomy" id="63186"/>
    <lineage>
        <taxon>Bacteria</taxon>
        <taxon>Pseudomonadati</taxon>
        <taxon>Bacteroidota</taxon>
        <taxon>Flavobacteriia</taxon>
        <taxon>Flavobacteriales</taxon>
        <taxon>Flavobacteriaceae</taxon>
        <taxon>Zobellia</taxon>
    </lineage>
</organism>
<gene>
    <name evidence="3" type="ordered locus">zobellia_4153</name>
</gene>
<evidence type="ECO:0000313" key="4">
    <source>
        <dbReference type="Proteomes" id="UP000008898"/>
    </source>
</evidence>
<dbReference type="RefSeq" id="WP_013995476.1">
    <property type="nucleotide sequence ID" value="NC_015844.1"/>
</dbReference>
<dbReference type="OrthoDB" id="1454284at2"/>
<evidence type="ECO:0000313" key="3">
    <source>
        <dbReference type="EMBL" id="CAZ98288.1"/>
    </source>
</evidence>
<proteinExistence type="predicted"/>
<reference evidence="4" key="1">
    <citation type="submission" date="2009-07" db="EMBL/GenBank/DDBJ databases">
        <title>Complete genome sequence of Zobellia galactanivorans Dsij.</title>
        <authorList>
            <consortium name="Genoscope - CEA"/>
        </authorList>
    </citation>
    <scope>NUCLEOTIDE SEQUENCE [LARGE SCALE GENOMIC DNA]</scope>
    <source>
        <strain evidence="4">DSM 12802 / CCUG 47099 / CIP 106680 / NCIMB 13871 / Dsij</strain>
    </source>
</reference>
<dbReference type="Proteomes" id="UP000008898">
    <property type="component" value="Chromosome"/>
</dbReference>
<feature type="region of interest" description="Disordered" evidence="1">
    <location>
        <begin position="493"/>
        <end position="513"/>
    </location>
</feature>
<keyword evidence="2" id="KW-1133">Transmembrane helix</keyword>
<keyword evidence="4" id="KW-1185">Reference proteome</keyword>
<feature type="transmembrane region" description="Helical" evidence="2">
    <location>
        <begin position="22"/>
        <end position="44"/>
    </location>
</feature>
<accession>G0L7U1</accession>
<dbReference type="InterPro" id="IPR016024">
    <property type="entry name" value="ARM-type_fold"/>
</dbReference>
<dbReference type="EMBL" id="FP476056">
    <property type="protein sequence ID" value="CAZ98288.1"/>
    <property type="molecule type" value="Genomic_DNA"/>
</dbReference>
<evidence type="ECO:0000256" key="2">
    <source>
        <dbReference type="SAM" id="Phobius"/>
    </source>
</evidence>
<keyword evidence="2" id="KW-0472">Membrane</keyword>
<name>G0L7U1_ZOBGA</name>
<dbReference type="PATRIC" id="fig|63186.3.peg.4065"/>
<dbReference type="HOGENOM" id="CLU_019351_0_0_10"/>
<dbReference type="KEGG" id="zga:ZOBELLIA_4153"/>
<reference evidence="3 4" key="2">
    <citation type="journal article" date="2012" name="Environ. Microbiol.">
        <title>Characterization of the first alginolytic operons in a marine bacterium: from their emergence in marine Flavobacteriia to their independent transfers to marine Proteobacteria and human gut Bacteroides.</title>
        <authorList>
            <person name="Thomas F."/>
            <person name="Barbeyron T."/>
            <person name="Tonon T."/>
            <person name="Genicot S."/>
            <person name="Czjzek M."/>
            <person name="Michel G."/>
        </authorList>
    </citation>
    <scope>NUCLEOTIDE SEQUENCE [LARGE SCALE GENOMIC DNA]</scope>
    <source>
        <strain evidence="4">DSM 12802 / CCUG 47099 / CIP 106680 / NCIMB 13871 / Dsij</strain>
    </source>
</reference>
<dbReference type="SUPFAM" id="SSF48371">
    <property type="entry name" value="ARM repeat"/>
    <property type="match status" value="1"/>
</dbReference>
<keyword evidence="2" id="KW-0812">Transmembrane</keyword>